<evidence type="ECO:0000313" key="2">
    <source>
        <dbReference type="Proteomes" id="UP001354073"/>
    </source>
</evidence>
<protein>
    <submittedName>
        <fullName evidence="1">Uncharacterized protein</fullName>
    </submittedName>
</protein>
<reference evidence="1" key="1">
    <citation type="submission" date="2024-11" db="EMBL/GenBank/DDBJ databases">
        <title>Identification of new Vibrio campbellii strains harboring the pVA1 plasmid isolated from Penaeus vannamei postlarvae affected by outbreaks of acute hepatopancreatic necrosis disease (AHPND) in Mexico.</title>
        <authorList>
            <person name="Gomez-Gil B."/>
            <person name="Enciso-Ibarra J."/>
        </authorList>
    </citation>
    <scope>NUCLEOTIDE SEQUENCE</scope>
    <source>
        <strain evidence="1">M270204</strain>
    </source>
</reference>
<gene>
    <name evidence="1" type="ORF">REH74_026525</name>
</gene>
<comment type="caution">
    <text evidence="1">The sequence shown here is derived from an EMBL/GenBank/DDBJ whole genome shotgun (WGS) entry which is preliminary data.</text>
</comment>
<proteinExistence type="predicted"/>
<evidence type="ECO:0000313" key="1">
    <source>
        <dbReference type="EMBL" id="MGI1901078.1"/>
    </source>
</evidence>
<organism evidence="1 2">
    <name type="scientific">Vibrio campbellii</name>
    <dbReference type="NCBI Taxonomy" id="680"/>
    <lineage>
        <taxon>Bacteria</taxon>
        <taxon>Pseudomonadati</taxon>
        <taxon>Pseudomonadota</taxon>
        <taxon>Gammaproteobacteria</taxon>
        <taxon>Vibrionales</taxon>
        <taxon>Vibrionaceae</taxon>
        <taxon>Vibrio</taxon>
    </lineage>
</organism>
<sequence length="111" mass="12725">MQQQALLVLLRKMGMDFELSEIQGCKIFDIRNSFAAHGANRGGRKIKEHSFILDRHALRQGKLKGYSANHDSGFLSHDTDASTLILEWDKVFSKYLERILGIIKKNYETTI</sequence>
<dbReference type="EMBL" id="JAVHXJ020000314">
    <property type="protein sequence ID" value="MGI1901078.1"/>
    <property type="molecule type" value="Genomic_DNA"/>
</dbReference>
<dbReference type="Proteomes" id="UP001354073">
    <property type="component" value="Unassembled WGS sequence"/>
</dbReference>
<name>A0ACC7RJ81_9VIBR</name>
<accession>A0ACC7RJ81</accession>